<evidence type="ECO:0000256" key="8">
    <source>
        <dbReference type="ARBA" id="ARBA00023136"/>
    </source>
</evidence>
<keyword evidence="7 9" id="KW-0408">Iron</keyword>
<comment type="caution">
    <text evidence="13">The sequence shown here is derived from an EMBL/GenBank/DDBJ whole genome shotgun (WGS) entry which is preliminary data.</text>
</comment>
<accession>A0ABQ1JCP1</accession>
<dbReference type="InterPro" id="IPR009056">
    <property type="entry name" value="Cyt_c-like_dom"/>
</dbReference>
<keyword evidence="6 10" id="KW-1133">Transmembrane helix</keyword>
<keyword evidence="11" id="KW-0732">Signal</keyword>
<keyword evidence="8 10" id="KW-0472">Membrane</keyword>
<protein>
    <recommendedName>
        <fullName evidence="2">Cytochrome c1</fullName>
    </recommendedName>
</protein>
<evidence type="ECO:0000256" key="7">
    <source>
        <dbReference type="ARBA" id="ARBA00023004"/>
    </source>
</evidence>
<evidence type="ECO:0000256" key="10">
    <source>
        <dbReference type="SAM" id="Phobius"/>
    </source>
</evidence>
<keyword evidence="3 9" id="KW-0349">Heme</keyword>
<gene>
    <name evidence="13" type="ORF">GCM10011503_12990</name>
</gene>
<dbReference type="Pfam" id="PF02167">
    <property type="entry name" value="Cytochrom_C1"/>
    <property type="match status" value="1"/>
</dbReference>
<dbReference type="PANTHER" id="PTHR10266">
    <property type="entry name" value="CYTOCHROME C1"/>
    <property type="match status" value="1"/>
</dbReference>
<evidence type="ECO:0000256" key="4">
    <source>
        <dbReference type="ARBA" id="ARBA00022692"/>
    </source>
</evidence>
<evidence type="ECO:0000256" key="5">
    <source>
        <dbReference type="ARBA" id="ARBA00022723"/>
    </source>
</evidence>
<feature type="chain" id="PRO_5045834317" description="Cytochrome c1" evidence="11">
    <location>
        <begin position="23"/>
        <end position="332"/>
    </location>
</feature>
<dbReference type="EMBL" id="BMKF01000001">
    <property type="protein sequence ID" value="GGB65580.1"/>
    <property type="molecule type" value="Genomic_DNA"/>
</dbReference>
<evidence type="ECO:0000256" key="1">
    <source>
        <dbReference type="ARBA" id="ARBA00004370"/>
    </source>
</evidence>
<organism evidence="13 14">
    <name type="scientific">Henriciella pelagia</name>
    <dbReference type="NCBI Taxonomy" id="1977912"/>
    <lineage>
        <taxon>Bacteria</taxon>
        <taxon>Pseudomonadati</taxon>
        <taxon>Pseudomonadota</taxon>
        <taxon>Alphaproteobacteria</taxon>
        <taxon>Hyphomonadales</taxon>
        <taxon>Hyphomonadaceae</taxon>
        <taxon>Henriciella</taxon>
    </lineage>
</organism>
<dbReference type="PRINTS" id="PR00603">
    <property type="entry name" value="CYTOCHROMEC1"/>
</dbReference>
<dbReference type="InterPro" id="IPR036909">
    <property type="entry name" value="Cyt_c-like_dom_sf"/>
</dbReference>
<name>A0ABQ1JCP1_9PROT</name>
<proteinExistence type="predicted"/>
<dbReference type="PANTHER" id="PTHR10266:SF3">
    <property type="entry name" value="CYTOCHROME C1, HEME PROTEIN, MITOCHONDRIAL"/>
    <property type="match status" value="1"/>
</dbReference>
<reference evidence="14" key="1">
    <citation type="journal article" date="2019" name="Int. J. Syst. Evol. Microbiol.">
        <title>The Global Catalogue of Microorganisms (GCM) 10K type strain sequencing project: providing services to taxonomists for standard genome sequencing and annotation.</title>
        <authorList>
            <consortium name="The Broad Institute Genomics Platform"/>
            <consortium name="The Broad Institute Genome Sequencing Center for Infectious Disease"/>
            <person name="Wu L."/>
            <person name="Ma J."/>
        </authorList>
    </citation>
    <scope>NUCLEOTIDE SEQUENCE [LARGE SCALE GENOMIC DNA]</scope>
    <source>
        <strain evidence="14">CGMCC 1.15928</strain>
    </source>
</reference>
<dbReference type="PROSITE" id="PS51007">
    <property type="entry name" value="CYTC"/>
    <property type="match status" value="1"/>
</dbReference>
<dbReference type="Gene3D" id="1.20.5.100">
    <property type="entry name" value="Cytochrome c1, transmembrane anchor, C-terminal"/>
    <property type="match status" value="1"/>
</dbReference>
<feature type="signal peptide" evidence="11">
    <location>
        <begin position="1"/>
        <end position="22"/>
    </location>
</feature>
<evidence type="ECO:0000313" key="13">
    <source>
        <dbReference type="EMBL" id="GGB65580.1"/>
    </source>
</evidence>
<feature type="transmembrane region" description="Helical" evidence="10">
    <location>
        <begin position="305"/>
        <end position="323"/>
    </location>
</feature>
<evidence type="ECO:0000256" key="11">
    <source>
        <dbReference type="SAM" id="SignalP"/>
    </source>
</evidence>
<feature type="domain" description="Cytochrome c" evidence="12">
    <location>
        <begin position="48"/>
        <end position="167"/>
    </location>
</feature>
<evidence type="ECO:0000256" key="2">
    <source>
        <dbReference type="ARBA" id="ARBA00016165"/>
    </source>
</evidence>
<evidence type="ECO:0000259" key="12">
    <source>
        <dbReference type="PROSITE" id="PS51007"/>
    </source>
</evidence>
<dbReference type="RefSeq" id="WP_084394509.1">
    <property type="nucleotide sequence ID" value="NZ_BMKF01000001.1"/>
</dbReference>
<sequence length="332" mass="35949">MNFLRFVSAGLGAIAVVASANAAGGALHAHGPEEGWAFEGPLGQLDMESVQRGYQVYREVCASCHSMRMLSYRNLGEPGGPFYDPEYPNANDNPLVKSFAAMDEILDTEPNDVGDYDYRPARTSDTFKAPYPNANAARAANGGALPPDLSVITKARHGGASYIYSLMTGYPSEEAISTVEIEAEVEAPAEGEEAAAPAGPTTETLIDPSRIEALSHGDHHYEGTLVQPVGQYYNPYMAGDTTAQWRGDPRHAPPGGFLAMPPQLTDGRVSYLDGTEATVEQMAKDVANFLQWAGEPKQSQRKSTGLAALIYLVILAVLLWFSFHRIWRKVDH</sequence>
<evidence type="ECO:0000256" key="6">
    <source>
        <dbReference type="ARBA" id="ARBA00022989"/>
    </source>
</evidence>
<keyword evidence="4 10" id="KW-0812">Transmembrane</keyword>
<dbReference type="Proteomes" id="UP000628854">
    <property type="component" value="Unassembled WGS sequence"/>
</dbReference>
<keyword evidence="14" id="KW-1185">Reference proteome</keyword>
<evidence type="ECO:0000313" key="14">
    <source>
        <dbReference type="Proteomes" id="UP000628854"/>
    </source>
</evidence>
<comment type="subcellular location">
    <subcellularLocation>
        <location evidence="1">Membrane</location>
    </subcellularLocation>
</comment>
<dbReference type="Gene3D" id="1.10.760.10">
    <property type="entry name" value="Cytochrome c-like domain"/>
    <property type="match status" value="1"/>
</dbReference>
<keyword evidence="5 9" id="KW-0479">Metal-binding</keyword>
<evidence type="ECO:0000256" key="9">
    <source>
        <dbReference type="PROSITE-ProRule" id="PRU00433"/>
    </source>
</evidence>
<dbReference type="SUPFAM" id="SSF46626">
    <property type="entry name" value="Cytochrome c"/>
    <property type="match status" value="1"/>
</dbReference>
<evidence type="ECO:0000256" key="3">
    <source>
        <dbReference type="ARBA" id="ARBA00022617"/>
    </source>
</evidence>
<dbReference type="InterPro" id="IPR002326">
    <property type="entry name" value="Cyt_c1"/>
</dbReference>